<dbReference type="PANTHER" id="PTHR43806:SF65">
    <property type="entry name" value="SERINE PROTEASE APRX"/>
    <property type="match status" value="1"/>
</dbReference>
<dbReference type="GO" id="GO:0006508">
    <property type="term" value="P:proteolysis"/>
    <property type="evidence" value="ECO:0007669"/>
    <property type="project" value="UniProtKB-KW"/>
</dbReference>
<dbReference type="InterPro" id="IPR000209">
    <property type="entry name" value="Peptidase_S8/S53_dom"/>
</dbReference>
<evidence type="ECO:0000256" key="2">
    <source>
        <dbReference type="ARBA" id="ARBA00022670"/>
    </source>
</evidence>
<gene>
    <name evidence="11" type="ORF">SAMN05421504_110264</name>
</gene>
<accession>A0A1H3R5N2</accession>
<dbReference type="InterPro" id="IPR015500">
    <property type="entry name" value="Peptidase_S8_subtilisin-rel"/>
</dbReference>
<dbReference type="EMBL" id="FNON01000010">
    <property type="protein sequence ID" value="SDZ20538.1"/>
    <property type="molecule type" value="Genomic_DNA"/>
</dbReference>
<feature type="active site" description="Charge relay system" evidence="5 6">
    <location>
        <position position="439"/>
    </location>
</feature>
<evidence type="ECO:0000256" key="7">
    <source>
        <dbReference type="RuleBase" id="RU003355"/>
    </source>
</evidence>
<feature type="region of interest" description="Disordered" evidence="8">
    <location>
        <begin position="58"/>
        <end position="80"/>
    </location>
</feature>
<dbReference type="STRING" id="589385.SAMN05421504_110264"/>
<dbReference type="InterPro" id="IPR036852">
    <property type="entry name" value="Peptidase_S8/S53_dom_sf"/>
</dbReference>
<comment type="similarity">
    <text evidence="1 6 7">Belongs to the peptidase S8 family.</text>
</comment>
<evidence type="ECO:0000256" key="3">
    <source>
        <dbReference type="ARBA" id="ARBA00022801"/>
    </source>
</evidence>
<dbReference type="Pfam" id="PF00082">
    <property type="entry name" value="Peptidase_S8"/>
    <property type="match status" value="1"/>
</dbReference>
<dbReference type="Gene3D" id="3.40.50.200">
    <property type="entry name" value="Peptidase S8/S53 domain"/>
    <property type="match status" value="1"/>
</dbReference>
<keyword evidence="2 6" id="KW-0645">Protease</keyword>
<protein>
    <submittedName>
        <fullName evidence="11">Serine protease, subtilisin family</fullName>
    </submittedName>
</protein>
<dbReference type="InterPro" id="IPR046450">
    <property type="entry name" value="PA_dom_sf"/>
</dbReference>
<keyword evidence="12" id="KW-1185">Reference proteome</keyword>
<feature type="region of interest" description="Disordered" evidence="8">
    <location>
        <begin position="498"/>
        <end position="518"/>
    </location>
</feature>
<sequence length="1310" mass="135927">MFSRPLRARHRITTLAAALLLAPMLGPPGAHAAAPAKAESPQSHRITLVTGDVVTYEQDPDGHRSAQVEAAERPDRPSPSFQTLTTPGGFFVYPSDALPLVNSGVLDRDLFNLTALTADGRDDTASATIPVIASYRDGTKQSAKALSGKADLLPQTERHVTLPTAGGVGLRVKKGGAPEFWHSVAGTKDLSRLTLDRKVRVALDKSTAQIGAPAAWSRGLDGTGTTVAVVDTGIDPEHPDLKGKVVDSADFSYEGDTVDRHGHGTHVASITAGTGAASGGKYKGVAPGAKLLVAKVFDGSGEGDTSQVMAGIDWAVGKGAKVVNLSLGAGVSDGADPLSQQLDTLTEQTGTLFVVASGNSGPGDRTVTTPGAAASALTVGAVDDANKLAWFSSRGPRLRDALVKPEISAPGVDIVAARASGTSMGAPVDDFYTSASGTSMATPHVAGAAAILLQQHPDWSGPLLKNALVTSAKDIGLRWFEEGAGLVDLSRAVTQGATGPATASFGRNERQPGGTPAVPRTLSYTNHSDQPVKLNLSVKVQSWDGTPPPADGIKLTESTVSVPPKSTSDVTMTVSPDAGTPGVYGGTVVASSSDGAVVRTPLSTYNAPALFPVTVRVLDSSGKPPDLAVAQLVDDTAGSSNRNDPFLDQLSQQLELVDGVGRASLPAGSYSALGWTLEQTLAQRRFSALSASEVAVTGATEITLDATKTVPVRIVTPTRTDQRDRTVMLRRVIPASGDKPGFIAEAGLTAGATDWEVRATASAPARTGAISLQDSAMLAQPTAEVSVGGTPLAPLYDPASLAASWAGDRSVPVVFGGGGTAAELAGLDVKGKAVLVRVPAQDADTVSAGALNAVKAAKAAGAAAVLPYAGIAGALPIPSLTSATLPTLSLGWDHGELLRAKGNVNLRVLVRAAPDTMYNLSYLDPNGVPRDHVRTVDPATLVATKTSYHADLPGLTAQKLTYAFPTGLWASQLVQGTKLPMPIEYTELTGPGDDRTAWKRVVTLSGTDSKGRRAALSMYAQNLYRAGERTRPDEHWFRADMHSTAVELASDHPARYPATANGWKMLCGLCRGGPDPDLFLPAAQWADGAGGHFTSPYESGKYFATTSVRLFQGVTEIPPANADDPYALLPVFRLSPGSAAYRLEMTEIMPSSAQVGAPSTVLFQRAPRTDTTWMFTSARPSSPPPPGYNCYRSGTVCAFQPLIQLEHRLPLDLNNRAPAGKPFTFETTAASHTGARGGGPVTQLKVSASADEGASWAPAVAKPLGDGRWSVTVTPSRSAAAGGFVWLRTEARDSAGNTVTQTVQRAYALQ</sequence>
<evidence type="ECO:0000256" key="8">
    <source>
        <dbReference type="SAM" id="MobiDB-lite"/>
    </source>
</evidence>
<evidence type="ECO:0000256" key="5">
    <source>
        <dbReference type="PIRSR" id="PIRSR615500-1"/>
    </source>
</evidence>
<evidence type="ECO:0000256" key="6">
    <source>
        <dbReference type="PROSITE-ProRule" id="PRU01240"/>
    </source>
</evidence>
<dbReference type="PROSITE" id="PS00136">
    <property type="entry name" value="SUBTILASE_ASP"/>
    <property type="match status" value="1"/>
</dbReference>
<feature type="compositionally biased region" description="Basic and acidic residues" evidence="8">
    <location>
        <begin position="60"/>
        <end position="76"/>
    </location>
</feature>
<dbReference type="Proteomes" id="UP000199515">
    <property type="component" value="Unassembled WGS sequence"/>
</dbReference>
<feature type="active site" description="Charge relay system" evidence="5 6">
    <location>
        <position position="231"/>
    </location>
</feature>
<reference evidence="11 12" key="1">
    <citation type="submission" date="2016-10" db="EMBL/GenBank/DDBJ databases">
        <authorList>
            <person name="de Groot N.N."/>
        </authorList>
    </citation>
    <scope>NUCLEOTIDE SEQUENCE [LARGE SCALE GENOMIC DNA]</scope>
    <source>
        <strain evidence="11 12">CPCC 202699</strain>
    </source>
</reference>
<evidence type="ECO:0000259" key="10">
    <source>
        <dbReference type="Pfam" id="PF00082"/>
    </source>
</evidence>
<dbReference type="InterPro" id="IPR023828">
    <property type="entry name" value="Peptidase_S8_Ser-AS"/>
</dbReference>
<dbReference type="PROSITE" id="PS51892">
    <property type="entry name" value="SUBTILASE"/>
    <property type="match status" value="1"/>
</dbReference>
<name>A0A1H3R5N2_9PSEU</name>
<dbReference type="CDD" id="cd07487">
    <property type="entry name" value="Peptidases_S8_1"/>
    <property type="match status" value="1"/>
</dbReference>
<feature type="active site" description="Charge relay system" evidence="5 6">
    <location>
        <position position="263"/>
    </location>
</feature>
<keyword evidence="3 6" id="KW-0378">Hydrolase</keyword>
<dbReference type="PROSITE" id="PS00138">
    <property type="entry name" value="SUBTILASE_SER"/>
    <property type="match status" value="1"/>
</dbReference>
<dbReference type="PANTHER" id="PTHR43806">
    <property type="entry name" value="PEPTIDASE S8"/>
    <property type="match status" value="1"/>
</dbReference>
<organism evidence="11 12">
    <name type="scientific">Amycolatopsis xylanica</name>
    <dbReference type="NCBI Taxonomy" id="589385"/>
    <lineage>
        <taxon>Bacteria</taxon>
        <taxon>Bacillati</taxon>
        <taxon>Actinomycetota</taxon>
        <taxon>Actinomycetes</taxon>
        <taxon>Pseudonocardiales</taxon>
        <taxon>Pseudonocardiaceae</taxon>
        <taxon>Amycolatopsis</taxon>
    </lineage>
</organism>
<dbReference type="InterPro" id="IPR023827">
    <property type="entry name" value="Peptidase_S8_Asp-AS"/>
</dbReference>
<evidence type="ECO:0000313" key="12">
    <source>
        <dbReference type="Proteomes" id="UP000199515"/>
    </source>
</evidence>
<dbReference type="GO" id="GO:0004252">
    <property type="term" value="F:serine-type endopeptidase activity"/>
    <property type="evidence" value="ECO:0007669"/>
    <property type="project" value="UniProtKB-UniRule"/>
</dbReference>
<evidence type="ECO:0000313" key="11">
    <source>
        <dbReference type="EMBL" id="SDZ20538.1"/>
    </source>
</evidence>
<feature type="domain" description="Peptidase S8/S53" evidence="10">
    <location>
        <begin position="222"/>
        <end position="474"/>
    </location>
</feature>
<dbReference type="SUPFAM" id="SSF52025">
    <property type="entry name" value="PA domain"/>
    <property type="match status" value="1"/>
</dbReference>
<evidence type="ECO:0000256" key="1">
    <source>
        <dbReference type="ARBA" id="ARBA00011073"/>
    </source>
</evidence>
<dbReference type="InterPro" id="IPR050131">
    <property type="entry name" value="Peptidase_S8_subtilisin-like"/>
</dbReference>
<evidence type="ECO:0000256" key="4">
    <source>
        <dbReference type="ARBA" id="ARBA00022825"/>
    </source>
</evidence>
<dbReference type="SUPFAM" id="SSF52743">
    <property type="entry name" value="Subtilisin-like"/>
    <property type="match status" value="1"/>
</dbReference>
<dbReference type="Gene3D" id="3.50.30.30">
    <property type="match status" value="1"/>
</dbReference>
<proteinExistence type="inferred from homology"/>
<keyword evidence="4 6" id="KW-0720">Serine protease</keyword>
<feature type="chain" id="PRO_5011650553" evidence="9">
    <location>
        <begin position="33"/>
        <end position="1310"/>
    </location>
</feature>
<keyword evidence="9" id="KW-0732">Signal</keyword>
<evidence type="ECO:0000256" key="9">
    <source>
        <dbReference type="SAM" id="SignalP"/>
    </source>
</evidence>
<feature type="signal peptide" evidence="9">
    <location>
        <begin position="1"/>
        <end position="32"/>
    </location>
</feature>
<dbReference type="PRINTS" id="PR00723">
    <property type="entry name" value="SUBTILISIN"/>
</dbReference>